<dbReference type="AlphaFoldDB" id="A0A7W5FML6"/>
<gene>
    <name evidence="3" type="ORF">FHS18_002269</name>
</gene>
<dbReference type="PANTHER" id="PTHR36834">
    <property type="entry name" value="MEMBRANE PROTEIN-RELATED"/>
    <property type="match status" value="1"/>
</dbReference>
<proteinExistence type="predicted"/>
<feature type="transmembrane region" description="Helical" evidence="1">
    <location>
        <begin position="43"/>
        <end position="63"/>
    </location>
</feature>
<organism evidence="3 4">
    <name type="scientific">Paenibacillus phyllosphaerae</name>
    <dbReference type="NCBI Taxonomy" id="274593"/>
    <lineage>
        <taxon>Bacteria</taxon>
        <taxon>Bacillati</taxon>
        <taxon>Bacillota</taxon>
        <taxon>Bacilli</taxon>
        <taxon>Bacillales</taxon>
        <taxon>Paenibacillaceae</taxon>
        <taxon>Paenibacillus</taxon>
    </lineage>
</organism>
<feature type="transmembrane region" description="Helical" evidence="1">
    <location>
        <begin position="245"/>
        <end position="266"/>
    </location>
</feature>
<evidence type="ECO:0000256" key="1">
    <source>
        <dbReference type="SAM" id="Phobius"/>
    </source>
</evidence>
<keyword evidence="4" id="KW-1185">Reference proteome</keyword>
<feature type="transmembrane region" description="Helical" evidence="1">
    <location>
        <begin position="219"/>
        <end position="239"/>
    </location>
</feature>
<feature type="transmembrane region" description="Helical" evidence="1">
    <location>
        <begin position="175"/>
        <end position="192"/>
    </location>
</feature>
<accession>A0A7W5FML6</accession>
<protein>
    <submittedName>
        <fullName evidence="3">Glycopeptide antibiotics resistance protein</fullName>
    </submittedName>
</protein>
<dbReference type="EMBL" id="JACHXK010000004">
    <property type="protein sequence ID" value="MBB3110202.1"/>
    <property type="molecule type" value="Genomic_DNA"/>
</dbReference>
<reference evidence="3 4" key="1">
    <citation type="submission" date="2020-08" db="EMBL/GenBank/DDBJ databases">
        <title>Genomic Encyclopedia of Type Strains, Phase III (KMG-III): the genomes of soil and plant-associated and newly described type strains.</title>
        <authorList>
            <person name="Whitman W."/>
        </authorList>
    </citation>
    <scope>NUCLEOTIDE SEQUENCE [LARGE SCALE GENOMIC DNA]</scope>
    <source>
        <strain evidence="3 4">CECT 5862</strain>
    </source>
</reference>
<dbReference type="PANTHER" id="PTHR36834:SF1">
    <property type="entry name" value="INTEGRAL MEMBRANE PROTEIN"/>
    <property type="match status" value="1"/>
</dbReference>
<keyword evidence="1" id="KW-0472">Membrane</keyword>
<sequence length="359" mass="41757">MEVYLYSISKAFLTFPVAALLFTLPFLLTQYRRHGYIHKYRALTLYLLLLYLMNAFYLILLPLPSSFHNNPPDADSYAQWIPFHFIMDIARDTTVQADDLASYLRLLREQAFLQVIFNIALTMPLGFFLRIYFRLRWQIVLGIALGLSLLFEITQVTGIYGLYDYPYRLFDVDDLIMNSAGGMIGHWLALWLSKAMPRFDRLNDQVDLAAKKVSYTRRAVAFICDWTVTLPLVLVLHVLHVPYSYWIAITLYFVLLPLVTNGRTFGKWLVRIRLTGKDTHITLRELVLRYGLFYGLVGGLHEFLLLMAANSYPAPLLLLTAMFLFLLDTILAVHALRCLFNRERKLFYEERSGTSHIIR</sequence>
<dbReference type="Proteomes" id="UP000570361">
    <property type="component" value="Unassembled WGS sequence"/>
</dbReference>
<dbReference type="Pfam" id="PF04892">
    <property type="entry name" value="VanZ"/>
    <property type="match status" value="1"/>
</dbReference>
<keyword evidence="1" id="KW-1133">Transmembrane helix</keyword>
<comment type="caution">
    <text evidence="3">The sequence shown here is derived from an EMBL/GenBank/DDBJ whole genome shotgun (WGS) entry which is preliminary data.</text>
</comment>
<keyword evidence="1" id="KW-0812">Transmembrane</keyword>
<dbReference type="RefSeq" id="WP_183600006.1">
    <property type="nucleotide sequence ID" value="NZ_JACHXK010000004.1"/>
</dbReference>
<evidence type="ECO:0000313" key="3">
    <source>
        <dbReference type="EMBL" id="MBB3110202.1"/>
    </source>
</evidence>
<feature type="transmembrane region" description="Helical" evidence="1">
    <location>
        <begin position="287"/>
        <end position="308"/>
    </location>
</feature>
<evidence type="ECO:0000259" key="2">
    <source>
        <dbReference type="Pfam" id="PF04892"/>
    </source>
</evidence>
<name>A0A7W5FML6_9BACL</name>
<feature type="transmembrane region" description="Helical" evidence="1">
    <location>
        <begin position="111"/>
        <end position="132"/>
    </location>
</feature>
<evidence type="ECO:0000313" key="4">
    <source>
        <dbReference type="Proteomes" id="UP000570361"/>
    </source>
</evidence>
<feature type="transmembrane region" description="Helical" evidence="1">
    <location>
        <begin position="12"/>
        <end position="31"/>
    </location>
</feature>
<dbReference type="InterPro" id="IPR053150">
    <property type="entry name" value="Teicoplanin_resist-assoc"/>
</dbReference>
<feature type="domain" description="VanZ-like" evidence="2">
    <location>
        <begin position="49"/>
        <end position="192"/>
    </location>
</feature>
<feature type="transmembrane region" description="Helical" evidence="1">
    <location>
        <begin position="314"/>
        <end position="336"/>
    </location>
</feature>
<feature type="transmembrane region" description="Helical" evidence="1">
    <location>
        <begin position="139"/>
        <end position="163"/>
    </location>
</feature>
<dbReference type="InterPro" id="IPR006976">
    <property type="entry name" value="VanZ-like"/>
</dbReference>